<proteinExistence type="predicted"/>
<organism evidence="2 3">
    <name type="scientific">Haematococcus lacustris</name>
    <name type="common">Green alga</name>
    <name type="synonym">Haematococcus pluvialis</name>
    <dbReference type="NCBI Taxonomy" id="44745"/>
    <lineage>
        <taxon>Eukaryota</taxon>
        <taxon>Viridiplantae</taxon>
        <taxon>Chlorophyta</taxon>
        <taxon>core chlorophytes</taxon>
        <taxon>Chlorophyceae</taxon>
        <taxon>CS clade</taxon>
        <taxon>Chlamydomonadales</taxon>
        <taxon>Haematococcaceae</taxon>
        <taxon>Haematococcus</taxon>
    </lineage>
</organism>
<evidence type="ECO:0000313" key="2">
    <source>
        <dbReference type="EMBL" id="GFH14505.1"/>
    </source>
</evidence>
<evidence type="ECO:0000313" key="3">
    <source>
        <dbReference type="Proteomes" id="UP000485058"/>
    </source>
</evidence>
<sequence>MPPFPTSLATPPPLRQNPPSPPDCYLACCLLLFPHLAYRASPACSSHSPSKPAHHPNTPFAMGAVSQWPSGWEELDTELTEAMELWAQVEPSHRYSQANTNNE</sequence>
<evidence type="ECO:0000256" key="1">
    <source>
        <dbReference type="SAM" id="MobiDB-lite"/>
    </source>
</evidence>
<comment type="caution">
    <text evidence="2">The sequence shown here is derived from an EMBL/GenBank/DDBJ whole genome shotgun (WGS) entry which is preliminary data.</text>
</comment>
<dbReference type="AlphaFoldDB" id="A0A699YZ55"/>
<dbReference type="EMBL" id="BLLF01000733">
    <property type="protein sequence ID" value="GFH14505.1"/>
    <property type="molecule type" value="Genomic_DNA"/>
</dbReference>
<keyword evidence="3" id="KW-1185">Reference proteome</keyword>
<feature type="region of interest" description="Disordered" evidence="1">
    <location>
        <begin position="41"/>
        <end position="62"/>
    </location>
</feature>
<name>A0A699YZ55_HAELA</name>
<accession>A0A699YZ55</accession>
<reference evidence="2 3" key="1">
    <citation type="submission" date="2020-02" db="EMBL/GenBank/DDBJ databases">
        <title>Draft genome sequence of Haematococcus lacustris strain NIES-144.</title>
        <authorList>
            <person name="Morimoto D."/>
            <person name="Nakagawa S."/>
            <person name="Yoshida T."/>
            <person name="Sawayama S."/>
        </authorList>
    </citation>
    <scope>NUCLEOTIDE SEQUENCE [LARGE SCALE GENOMIC DNA]</scope>
    <source>
        <strain evidence="2 3">NIES-144</strain>
    </source>
</reference>
<feature type="compositionally biased region" description="Low complexity" evidence="1">
    <location>
        <begin position="41"/>
        <end position="51"/>
    </location>
</feature>
<protein>
    <submittedName>
        <fullName evidence="2">Uncharacterized protein</fullName>
    </submittedName>
</protein>
<gene>
    <name evidence="2" type="ORF">HaLaN_10572</name>
</gene>
<dbReference type="Proteomes" id="UP000485058">
    <property type="component" value="Unassembled WGS sequence"/>
</dbReference>